<feature type="domain" description="Urease accessory protein UreH-like transmembrane" evidence="2">
    <location>
        <begin position="7"/>
        <end position="209"/>
    </location>
</feature>
<keyword evidence="1" id="KW-1133">Transmembrane helix</keyword>
<gene>
    <name evidence="3" type="ORF">HRH59_07890</name>
</gene>
<feature type="transmembrane region" description="Helical" evidence="1">
    <location>
        <begin position="201"/>
        <end position="219"/>
    </location>
</feature>
<dbReference type="RefSeq" id="WP_173500736.1">
    <property type="nucleotide sequence ID" value="NZ_JABSOD010000006.1"/>
</dbReference>
<name>A0A7Y5EKV6_9GAMM</name>
<reference evidence="3 4" key="1">
    <citation type="submission" date="2020-06" db="EMBL/GenBank/DDBJ databases">
        <title>Rheinheimera sp. nov., a marine bacterium isolated from coastal.</title>
        <authorList>
            <person name="Yu Q."/>
            <person name="Qi Y."/>
            <person name="Pu J."/>
        </authorList>
    </citation>
    <scope>NUCLEOTIDE SEQUENCE [LARGE SCALE GENOMIC DNA]</scope>
    <source>
        <strain evidence="3 4">YQF-2</strain>
    </source>
</reference>
<proteinExistence type="predicted"/>
<comment type="caution">
    <text evidence="3">The sequence shown here is derived from an EMBL/GenBank/DDBJ whole genome shotgun (WGS) entry which is preliminary data.</text>
</comment>
<feature type="transmembrane region" description="Helical" evidence="1">
    <location>
        <begin position="167"/>
        <end position="189"/>
    </location>
</feature>
<dbReference type="PANTHER" id="PTHR42208:SF1">
    <property type="entry name" value="HEAVY METAL TRANSPORTER"/>
    <property type="match status" value="1"/>
</dbReference>
<evidence type="ECO:0000259" key="2">
    <source>
        <dbReference type="Pfam" id="PF13386"/>
    </source>
</evidence>
<evidence type="ECO:0000313" key="4">
    <source>
        <dbReference type="Proteomes" id="UP000523161"/>
    </source>
</evidence>
<protein>
    <submittedName>
        <fullName evidence="3">Sulfite exporter TauE/SafE family protein</fullName>
    </submittedName>
</protein>
<keyword evidence="1" id="KW-0812">Transmembrane</keyword>
<evidence type="ECO:0000313" key="3">
    <source>
        <dbReference type="EMBL" id="NRQ42493.1"/>
    </source>
</evidence>
<feature type="transmembrane region" description="Helical" evidence="1">
    <location>
        <begin position="6"/>
        <end position="33"/>
    </location>
</feature>
<dbReference type="Pfam" id="PF13386">
    <property type="entry name" value="DsbD_2"/>
    <property type="match status" value="1"/>
</dbReference>
<feature type="transmembrane region" description="Helical" evidence="1">
    <location>
        <begin position="80"/>
        <end position="102"/>
    </location>
</feature>
<evidence type="ECO:0000256" key="1">
    <source>
        <dbReference type="SAM" id="Phobius"/>
    </source>
</evidence>
<dbReference type="AlphaFoldDB" id="A0A7Y5EKV6"/>
<dbReference type="PANTHER" id="PTHR42208">
    <property type="entry name" value="HEAVY METAL TRANSPORTER-RELATED"/>
    <property type="match status" value="1"/>
</dbReference>
<dbReference type="EMBL" id="JABSOD010000006">
    <property type="protein sequence ID" value="NRQ42493.1"/>
    <property type="molecule type" value="Genomic_DNA"/>
</dbReference>
<keyword evidence="4" id="KW-1185">Reference proteome</keyword>
<feature type="transmembrane region" description="Helical" evidence="1">
    <location>
        <begin position="54"/>
        <end position="74"/>
    </location>
</feature>
<keyword evidence="1" id="KW-0472">Membrane</keyword>
<dbReference type="Proteomes" id="UP000523161">
    <property type="component" value="Unassembled WGS sequence"/>
</dbReference>
<feature type="transmembrane region" description="Helical" evidence="1">
    <location>
        <begin position="134"/>
        <end position="155"/>
    </location>
</feature>
<accession>A0A7Y5EKV6</accession>
<dbReference type="InterPro" id="IPR039447">
    <property type="entry name" value="UreH-like_TM_dom"/>
</dbReference>
<organism evidence="3 4">
    <name type="scientific">Rheinheimera lutimaris</name>
    <dbReference type="NCBI Taxonomy" id="2740584"/>
    <lineage>
        <taxon>Bacteria</taxon>
        <taxon>Pseudomonadati</taxon>
        <taxon>Pseudomonadota</taxon>
        <taxon>Gammaproteobacteria</taxon>
        <taxon>Chromatiales</taxon>
        <taxon>Chromatiaceae</taxon>
        <taxon>Rheinheimera</taxon>
    </lineage>
</organism>
<sequence>MNTDLLAALLIGFIGSSHCLVMCGGIAGALQLSMPAQNRARKLQLQLLLSLGRLTTYALFGALVGYFGAGAMQLAGASLLWLRLLAGLLLLMMALYISRLWFGLIRLEQLGQKLWRYVQPLATKLLPLNSATKAYSYGLCWGALPCGLVYSTLGWSLASGSAIQGGLLMLSFGVGTLPAILLTGSAAGVLQKLKNTSWLRYSAAIMLAIYAGYTIWLAIRRLVF</sequence>